<dbReference type="Pfam" id="PF14561">
    <property type="entry name" value="TPR_20"/>
    <property type="match status" value="1"/>
</dbReference>
<feature type="domain" description="Thioredoxin" evidence="1">
    <location>
        <begin position="4"/>
        <end position="104"/>
    </location>
</feature>
<dbReference type="SUPFAM" id="SSF52833">
    <property type="entry name" value="Thioredoxin-like"/>
    <property type="match status" value="1"/>
</dbReference>
<name>A0A3A6TTF6_9GAMM</name>
<gene>
    <name evidence="2" type="ORF">D5R81_00680</name>
</gene>
<evidence type="ECO:0000313" key="3">
    <source>
        <dbReference type="Proteomes" id="UP000273022"/>
    </source>
</evidence>
<evidence type="ECO:0000313" key="2">
    <source>
        <dbReference type="EMBL" id="RJY19494.1"/>
    </source>
</evidence>
<dbReference type="InterPro" id="IPR036249">
    <property type="entry name" value="Thioredoxin-like_sf"/>
</dbReference>
<dbReference type="Pfam" id="PF00085">
    <property type="entry name" value="Thioredoxin"/>
    <property type="match status" value="1"/>
</dbReference>
<sequence>MTNVLDLTKENIQQVVDASMDHIVVLTFASQQMPESAAFTGQLEQLAAKNSDRFILAKVDCDSQVEIAQYFQIQSVPTTLILSKGQPVDGFSDVKPEAEVLALLEKHLPAAWELQLKQAQVILANEQRTADDLVKASELLTLAHRESPVAEVTTALADVSLMLNDVTRAEALLKTIGLADQDSYYQSLMAKLALAKDASDTPEIRSLQSQFDAAPDDLQVLIDLAKAMHQVQRNEEALELLFTVLSKDLSALDGEVKKAFMEILTALGQSNSLTNQYRRRLYTLLY</sequence>
<organism evidence="2 3">
    <name type="scientific">Parashewanella spongiae</name>
    <dbReference type="NCBI Taxonomy" id="342950"/>
    <lineage>
        <taxon>Bacteria</taxon>
        <taxon>Pseudomonadati</taxon>
        <taxon>Pseudomonadota</taxon>
        <taxon>Gammaproteobacteria</taxon>
        <taxon>Alteromonadales</taxon>
        <taxon>Shewanellaceae</taxon>
        <taxon>Parashewanella</taxon>
    </lineage>
</organism>
<dbReference type="Proteomes" id="UP000273022">
    <property type="component" value="Unassembled WGS sequence"/>
</dbReference>
<accession>A0A3A6TTF6</accession>
<dbReference type="GO" id="GO:0045454">
    <property type="term" value="P:cell redox homeostasis"/>
    <property type="evidence" value="ECO:0007669"/>
    <property type="project" value="TreeGrafter"/>
</dbReference>
<dbReference type="EMBL" id="QYYH01000002">
    <property type="protein sequence ID" value="RJY19494.1"/>
    <property type="molecule type" value="Genomic_DNA"/>
</dbReference>
<reference evidence="2 3" key="1">
    <citation type="submission" date="2018-09" db="EMBL/GenBank/DDBJ databases">
        <title>Phylogeny of the Shewanellaceae, and recommendation for two new genera, Pseudoshewanella and Parashewanella.</title>
        <authorList>
            <person name="Wang G."/>
        </authorList>
    </citation>
    <scope>NUCLEOTIDE SEQUENCE [LARGE SCALE GENOMIC DNA]</scope>
    <source>
        <strain evidence="2 3">KCTC 22492</strain>
    </source>
</reference>
<dbReference type="InterPro" id="IPR013766">
    <property type="entry name" value="Thioredoxin_domain"/>
</dbReference>
<dbReference type="InterPro" id="IPR011990">
    <property type="entry name" value="TPR-like_helical_dom_sf"/>
</dbReference>
<dbReference type="AlphaFoldDB" id="A0A3A6TTF6"/>
<dbReference type="OrthoDB" id="9790390at2"/>
<dbReference type="Gene3D" id="1.25.40.10">
    <property type="entry name" value="Tetratricopeptide repeat domain"/>
    <property type="match status" value="2"/>
</dbReference>
<dbReference type="Pfam" id="PF14559">
    <property type="entry name" value="TPR_19"/>
    <property type="match status" value="1"/>
</dbReference>
<dbReference type="CDD" id="cd02956">
    <property type="entry name" value="ybbN"/>
    <property type="match status" value="1"/>
</dbReference>
<comment type="caution">
    <text evidence="2">The sequence shown here is derived from an EMBL/GenBank/DDBJ whole genome shotgun (WGS) entry which is preliminary data.</text>
</comment>
<keyword evidence="3" id="KW-1185">Reference proteome</keyword>
<dbReference type="PANTHER" id="PTHR43601">
    <property type="entry name" value="THIOREDOXIN, MITOCHONDRIAL"/>
    <property type="match status" value="1"/>
</dbReference>
<dbReference type="RefSeq" id="WP_121851732.1">
    <property type="nucleotide sequence ID" value="NZ_CP037952.1"/>
</dbReference>
<protein>
    <submittedName>
        <fullName evidence="2">Co-chaperone YbbN</fullName>
    </submittedName>
</protein>
<dbReference type="GO" id="GO:0006950">
    <property type="term" value="P:response to stress"/>
    <property type="evidence" value="ECO:0007669"/>
    <property type="project" value="UniProtKB-ARBA"/>
</dbReference>
<dbReference type="PANTHER" id="PTHR43601:SF3">
    <property type="entry name" value="THIOREDOXIN, MITOCHONDRIAL"/>
    <property type="match status" value="1"/>
</dbReference>
<dbReference type="Gene3D" id="3.40.30.10">
    <property type="entry name" value="Glutaredoxin"/>
    <property type="match status" value="1"/>
</dbReference>
<evidence type="ECO:0000259" key="1">
    <source>
        <dbReference type="Pfam" id="PF00085"/>
    </source>
</evidence>
<proteinExistence type="predicted"/>